<protein>
    <submittedName>
        <fullName evidence="1">Uncharacterized protein</fullName>
    </submittedName>
</protein>
<evidence type="ECO:0000313" key="2">
    <source>
        <dbReference type="Proteomes" id="UP000011996"/>
    </source>
</evidence>
<dbReference type="Proteomes" id="UP000011996">
    <property type="component" value="Unassembled WGS sequence"/>
</dbReference>
<comment type="caution">
    <text evidence="1">The sequence shown here is derived from an EMBL/GenBank/DDBJ whole genome shotgun (WGS) entry which is preliminary data.</text>
</comment>
<sequence>MSVNAARGDGFLIGMLILPDRTSAIMVRPTVSIFVELEAIASTIREPIFTTSLLPSFYDQDPIIPSRNLCLLVFDFCLLFRIAHLSCGC</sequence>
<evidence type="ECO:0000313" key="1">
    <source>
        <dbReference type="EMBL" id="EMI27242.1"/>
    </source>
</evidence>
<dbReference type="AlphaFoldDB" id="M5SHS1"/>
<accession>M5SHS1</accession>
<dbReference type="EMBL" id="ANOF01000071">
    <property type="protein sequence ID" value="EMI27242.1"/>
    <property type="molecule type" value="Genomic_DNA"/>
</dbReference>
<reference evidence="1 2" key="1">
    <citation type="journal article" date="2013" name="Mar. Genomics">
        <title>Expression of sulfatases in Rhodopirellula baltica and the diversity of sulfatases in the genus Rhodopirellula.</title>
        <authorList>
            <person name="Wegner C.E."/>
            <person name="Richter-Heitmann T."/>
            <person name="Klindworth A."/>
            <person name="Klockow C."/>
            <person name="Richter M."/>
            <person name="Achstetter T."/>
            <person name="Glockner F.O."/>
            <person name="Harder J."/>
        </authorList>
    </citation>
    <scope>NUCLEOTIDE SEQUENCE [LARGE SCALE GENOMIC DNA]</scope>
    <source>
        <strain evidence="1 2">SH398</strain>
    </source>
</reference>
<name>M5SHS1_9BACT</name>
<organism evidence="1 2">
    <name type="scientific">Rhodopirellula europaea SH398</name>
    <dbReference type="NCBI Taxonomy" id="1263868"/>
    <lineage>
        <taxon>Bacteria</taxon>
        <taxon>Pseudomonadati</taxon>
        <taxon>Planctomycetota</taxon>
        <taxon>Planctomycetia</taxon>
        <taxon>Pirellulales</taxon>
        <taxon>Pirellulaceae</taxon>
        <taxon>Rhodopirellula</taxon>
    </lineage>
</organism>
<dbReference type="STRING" id="1263868.RESH_02249"/>
<dbReference type="PATRIC" id="fig|1263868.3.peg.2438"/>
<gene>
    <name evidence="1" type="ORF">RESH_02249</name>
</gene>
<proteinExistence type="predicted"/>